<feature type="transmembrane region" description="Helical" evidence="11">
    <location>
        <begin position="7"/>
        <end position="25"/>
    </location>
</feature>
<dbReference type="GO" id="GO:0008324">
    <property type="term" value="F:monoatomic cation transmembrane transporter activity"/>
    <property type="evidence" value="ECO:0007669"/>
    <property type="project" value="InterPro"/>
</dbReference>
<evidence type="ECO:0000259" key="12">
    <source>
        <dbReference type="PROSITE" id="PS51201"/>
    </source>
</evidence>
<name>A0A9D7HNV5_9PROT</name>
<dbReference type="InterPro" id="IPR003148">
    <property type="entry name" value="RCK_N"/>
</dbReference>
<evidence type="ECO:0000256" key="3">
    <source>
        <dbReference type="ARBA" id="ARBA00022448"/>
    </source>
</evidence>
<feature type="transmembrane region" description="Helical" evidence="11">
    <location>
        <begin position="356"/>
        <end position="373"/>
    </location>
</feature>
<dbReference type="GO" id="GO:1902600">
    <property type="term" value="P:proton transmembrane transport"/>
    <property type="evidence" value="ECO:0007669"/>
    <property type="project" value="InterPro"/>
</dbReference>
<sequence>MTTALELVLLLLTAAVMVVVLFRYLNLPPILGYLLVGAVIGPHALDLLPAQSNASHLAEFGVVFLMFSIGLEFSLPKLYSMKRIVFGLGHAQVLLTAVLIMVGSMLFFDLSWQGAVAIGAVMAMSSTAVLSKLLVERMQLDSPHGREVMGVLLFQDLAVVPSLILIPALGGSAEQLWSSLAVAALKAMLVLSVILYFGQRLMRNWFHVVARRKSNELFMLNILLVTLGLAWVTELAGLSLALGAFVAGMLISETEYRYQVEEDIKPFRDVLMGLFFVTIGMLLDLGVVAQQGLWVLLALVLLLAIKFVVAAGMSRAFGASPGTSLRTGLWLCAGGEFGFVLLAQTGHAGLVPETNLQIVLAALVLSLVLAPLLSQYADKIVLRLVPSEWLMRSMQLTQIASQSMSVDSHAIICGYGRNGQYLARFLDQEEIKYIALDLDPERVKEAAAAGDTVVFGDAARRETLVAAGISRAAVVVVTYADTASALRVIAMVRSLRPEVPVVVRTVDERDYDTLSKAGAAEVVPESFESSIMLASHALVLIGVPVGRVLNRIREIRGKRYQLLRGIYRGADHLTEEGIADLHKARLHSVILPAGAWCVGRQIRDMDFEQIEVQVTAIRRRGIRAMEPDADTVFHAEDVVVLLGEPERLAAAEERLLKGGF</sequence>
<accession>A0A9D7HNV5</accession>
<dbReference type="GO" id="GO:0005886">
    <property type="term" value="C:plasma membrane"/>
    <property type="evidence" value="ECO:0007669"/>
    <property type="project" value="TreeGrafter"/>
</dbReference>
<feature type="transmembrane region" description="Helical" evidence="11">
    <location>
        <begin position="85"/>
        <end position="108"/>
    </location>
</feature>
<keyword evidence="7" id="KW-0630">Potassium</keyword>
<dbReference type="Proteomes" id="UP000807785">
    <property type="component" value="Unassembled WGS sequence"/>
</dbReference>
<dbReference type="InterPro" id="IPR004771">
    <property type="entry name" value="K/H_exchanger"/>
</dbReference>
<keyword evidence="5" id="KW-0633">Potassium transport</keyword>
<dbReference type="Pfam" id="PF02254">
    <property type="entry name" value="TrkA_N"/>
    <property type="match status" value="1"/>
</dbReference>
<dbReference type="Gene3D" id="3.40.50.720">
    <property type="entry name" value="NAD(P)-binding Rossmann-like Domain"/>
    <property type="match status" value="1"/>
</dbReference>
<dbReference type="InterPro" id="IPR006037">
    <property type="entry name" value="RCK_C"/>
</dbReference>
<feature type="transmembrane region" description="Helical" evidence="11">
    <location>
        <begin position="270"/>
        <end position="288"/>
    </location>
</feature>
<evidence type="ECO:0000259" key="13">
    <source>
        <dbReference type="PROSITE" id="PS51202"/>
    </source>
</evidence>
<feature type="transmembrane region" description="Helical" evidence="11">
    <location>
        <begin position="54"/>
        <end position="73"/>
    </location>
</feature>
<dbReference type="InterPro" id="IPR036721">
    <property type="entry name" value="RCK_C_sf"/>
</dbReference>
<dbReference type="GO" id="GO:0006813">
    <property type="term" value="P:potassium ion transport"/>
    <property type="evidence" value="ECO:0007669"/>
    <property type="project" value="UniProtKB-KW"/>
</dbReference>
<dbReference type="InterPro" id="IPR036291">
    <property type="entry name" value="NAD(P)-bd_dom_sf"/>
</dbReference>
<comment type="subcellular location">
    <subcellularLocation>
        <location evidence="1">Endomembrane system</location>
        <topology evidence="1">Multi-pass membrane protein</topology>
    </subcellularLocation>
</comment>
<dbReference type="SUPFAM" id="SSF116726">
    <property type="entry name" value="TrkA C-terminal domain-like"/>
    <property type="match status" value="1"/>
</dbReference>
<feature type="transmembrane region" description="Helical" evidence="11">
    <location>
        <begin position="329"/>
        <end position="350"/>
    </location>
</feature>
<proteinExistence type="inferred from homology"/>
<dbReference type="NCBIfam" id="TIGR00932">
    <property type="entry name" value="2a37"/>
    <property type="match status" value="1"/>
</dbReference>
<dbReference type="InterPro" id="IPR006153">
    <property type="entry name" value="Cation/H_exchanger_TM"/>
</dbReference>
<dbReference type="AlphaFoldDB" id="A0A9D7HNV5"/>
<feature type="transmembrane region" description="Helical" evidence="11">
    <location>
        <begin position="176"/>
        <end position="197"/>
    </location>
</feature>
<keyword evidence="3" id="KW-0813">Transport</keyword>
<reference evidence="14" key="1">
    <citation type="submission" date="2020-10" db="EMBL/GenBank/DDBJ databases">
        <title>Connecting structure to function with the recovery of over 1000 high-quality activated sludge metagenome-assembled genomes encoding full-length rRNA genes using long-read sequencing.</title>
        <authorList>
            <person name="Singleton C.M."/>
            <person name="Petriglieri F."/>
            <person name="Kristensen J.M."/>
            <person name="Kirkegaard R.H."/>
            <person name="Michaelsen T.Y."/>
            <person name="Andersen M.H."/>
            <person name="Karst S.M."/>
            <person name="Dueholm M.S."/>
            <person name="Nielsen P.H."/>
            <person name="Albertsen M."/>
        </authorList>
    </citation>
    <scope>NUCLEOTIDE SEQUENCE</scope>
    <source>
        <strain evidence="14">Bjer_18-Q3-R1-45_BAT3C.347</strain>
    </source>
</reference>
<feature type="transmembrane region" description="Helical" evidence="11">
    <location>
        <begin position="294"/>
        <end position="317"/>
    </location>
</feature>
<evidence type="ECO:0000256" key="1">
    <source>
        <dbReference type="ARBA" id="ARBA00004127"/>
    </source>
</evidence>
<keyword evidence="4" id="KW-0050">Antiport</keyword>
<feature type="domain" description="RCK C-terminal" evidence="13">
    <location>
        <begin position="573"/>
        <end position="657"/>
    </location>
</feature>
<keyword evidence="6 11" id="KW-0812">Transmembrane</keyword>
<evidence type="ECO:0000256" key="2">
    <source>
        <dbReference type="ARBA" id="ARBA00005551"/>
    </source>
</evidence>
<evidence type="ECO:0000313" key="15">
    <source>
        <dbReference type="Proteomes" id="UP000807785"/>
    </source>
</evidence>
<dbReference type="Pfam" id="PF02080">
    <property type="entry name" value="TrkA_C"/>
    <property type="match status" value="1"/>
</dbReference>
<keyword evidence="8 11" id="KW-1133">Transmembrane helix</keyword>
<feature type="domain" description="RCK N-terminal" evidence="12">
    <location>
        <begin position="407"/>
        <end position="524"/>
    </location>
</feature>
<dbReference type="PANTHER" id="PTHR46157:SF4">
    <property type="entry name" value="K(+) EFFLUX ANTIPORTER 3, CHLOROPLASTIC"/>
    <property type="match status" value="1"/>
</dbReference>
<organism evidence="14 15">
    <name type="scientific">Candidatus Methylophosphatis roskildensis</name>
    <dbReference type="NCBI Taxonomy" id="2899263"/>
    <lineage>
        <taxon>Bacteria</taxon>
        <taxon>Pseudomonadati</taxon>
        <taxon>Pseudomonadota</taxon>
        <taxon>Betaproteobacteria</taxon>
        <taxon>Nitrosomonadales</taxon>
        <taxon>Sterolibacteriaceae</taxon>
        <taxon>Candidatus Methylophosphatis</taxon>
    </lineage>
</organism>
<evidence type="ECO:0000256" key="7">
    <source>
        <dbReference type="ARBA" id="ARBA00022958"/>
    </source>
</evidence>
<dbReference type="FunFam" id="3.40.50.720:FF:000036">
    <property type="entry name" value="Glutathione-regulated potassium-efflux system protein KefB"/>
    <property type="match status" value="1"/>
</dbReference>
<feature type="transmembrane region" description="Helical" evidence="11">
    <location>
        <begin position="114"/>
        <end position="135"/>
    </location>
</feature>
<gene>
    <name evidence="14" type="ORF">IPH26_20355</name>
</gene>
<keyword evidence="9" id="KW-0406">Ion transport</keyword>
<dbReference type="GO" id="GO:0012505">
    <property type="term" value="C:endomembrane system"/>
    <property type="evidence" value="ECO:0007669"/>
    <property type="project" value="UniProtKB-SubCell"/>
</dbReference>
<dbReference type="Pfam" id="PF00999">
    <property type="entry name" value="Na_H_Exchanger"/>
    <property type="match status" value="1"/>
</dbReference>
<evidence type="ECO:0000256" key="9">
    <source>
        <dbReference type="ARBA" id="ARBA00023065"/>
    </source>
</evidence>
<keyword evidence="10 11" id="KW-0472">Membrane</keyword>
<dbReference type="Gene3D" id="1.20.1530.20">
    <property type="match status" value="1"/>
</dbReference>
<evidence type="ECO:0000256" key="11">
    <source>
        <dbReference type="SAM" id="Phobius"/>
    </source>
</evidence>
<dbReference type="Gene3D" id="3.30.70.1450">
    <property type="entry name" value="Regulator of K+ conductance, C-terminal domain"/>
    <property type="match status" value="1"/>
</dbReference>
<dbReference type="InterPro" id="IPR038770">
    <property type="entry name" value="Na+/solute_symporter_sf"/>
</dbReference>
<feature type="transmembrane region" description="Helical" evidence="11">
    <location>
        <begin position="217"/>
        <end position="233"/>
    </location>
</feature>
<dbReference type="PANTHER" id="PTHR46157">
    <property type="entry name" value="K(+) EFFLUX ANTIPORTER 3, CHLOROPLASTIC"/>
    <property type="match status" value="1"/>
</dbReference>
<dbReference type="GO" id="GO:0015297">
    <property type="term" value="F:antiporter activity"/>
    <property type="evidence" value="ECO:0007669"/>
    <property type="project" value="UniProtKB-KW"/>
</dbReference>
<dbReference type="SUPFAM" id="SSF51735">
    <property type="entry name" value="NAD(P)-binding Rossmann-fold domains"/>
    <property type="match status" value="1"/>
</dbReference>
<evidence type="ECO:0000256" key="4">
    <source>
        <dbReference type="ARBA" id="ARBA00022449"/>
    </source>
</evidence>
<comment type="similarity">
    <text evidence="2">Belongs to the monovalent cation:proton antiporter 2 (CPA2) transporter (TC 2.A.37) family.</text>
</comment>
<protein>
    <submittedName>
        <fullName evidence="14">Cation:proton antiporter</fullName>
    </submittedName>
</protein>
<evidence type="ECO:0000256" key="6">
    <source>
        <dbReference type="ARBA" id="ARBA00022692"/>
    </source>
</evidence>
<dbReference type="PROSITE" id="PS51201">
    <property type="entry name" value="RCK_N"/>
    <property type="match status" value="1"/>
</dbReference>
<evidence type="ECO:0000256" key="5">
    <source>
        <dbReference type="ARBA" id="ARBA00022538"/>
    </source>
</evidence>
<dbReference type="PROSITE" id="PS51202">
    <property type="entry name" value="RCK_C"/>
    <property type="match status" value="1"/>
</dbReference>
<dbReference type="EMBL" id="JADJEV010000005">
    <property type="protein sequence ID" value="MBK6975188.1"/>
    <property type="molecule type" value="Genomic_DNA"/>
</dbReference>
<comment type="caution">
    <text evidence="14">The sequence shown here is derived from an EMBL/GenBank/DDBJ whole genome shotgun (WGS) entry which is preliminary data.</text>
</comment>
<evidence type="ECO:0000313" key="14">
    <source>
        <dbReference type="EMBL" id="MBK6975188.1"/>
    </source>
</evidence>
<evidence type="ECO:0000256" key="8">
    <source>
        <dbReference type="ARBA" id="ARBA00022989"/>
    </source>
</evidence>
<feature type="transmembrane region" description="Helical" evidence="11">
    <location>
        <begin position="147"/>
        <end position="170"/>
    </location>
</feature>
<evidence type="ECO:0000256" key="10">
    <source>
        <dbReference type="ARBA" id="ARBA00023136"/>
    </source>
</evidence>